<comment type="caution">
    <text evidence="5">The sequence shown here is derived from an EMBL/GenBank/DDBJ whole genome shotgun (WGS) entry which is preliminary data.</text>
</comment>
<feature type="domain" description="NodB homology" evidence="4">
    <location>
        <begin position="64"/>
        <end position="283"/>
    </location>
</feature>
<evidence type="ECO:0000256" key="3">
    <source>
        <dbReference type="SAM" id="MobiDB-lite"/>
    </source>
</evidence>
<dbReference type="GO" id="GO:0016810">
    <property type="term" value="F:hydrolase activity, acting on carbon-nitrogen (but not peptide) bonds"/>
    <property type="evidence" value="ECO:0007669"/>
    <property type="project" value="InterPro"/>
</dbReference>
<dbReference type="PANTHER" id="PTHR34216:SF3">
    <property type="entry name" value="POLY-BETA-1,6-N-ACETYL-D-GLUCOSAMINE N-DEACETYLASE"/>
    <property type="match status" value="1"/>
</dbReference>
<dbReference type="Pfam" id="PF01522">
    <property type="entry name" value="Polysacc_deac_1"/>
    <property type="match status" value="1"/>
</dbReference>
<dbReference type="InterPro" id="IPR051398">
    <property type="entry name" value="Polysacch_Deacetylase"/>
</dbReference>
<dbReference type="InterPro" id="IPR002509">
    <property type="entry name" value="NODB_dom"/>
</dbReference>
<dbReference type="Gene3D" id="3.20.20.370">
    <property type="entry name" value="Glycoside hydrolase/deacetylase"/>
    <property type="match status" value="1"/>
</dbReference>
<name>A0A541BNP4_9NOCA</name>
<protein>
    <submittedName>
        <fullName evidence="5">Polysaccharide deacetylase family protein</fullName>
    </submittedName>
</protein>
<dbReference type="CDD" id="cd10918">
    <property type="entry name" value="CE4_NodB_like_5s_6s"/>
    <property type="match status" value="1"/>
</dbReference>
<dbReference type="GO" id="GO:0005576">
    <property type="term" value="C:extracellular region"/>
    <property type="evidence" value="ECO:0007669"/>
    <property type="project" value="UniProtKB-SubCell"/>
</dbReference>
<dbReference type="SUPFAM" id="SSF88713">
    <property type="entry name" value="Glycoside hydrolase/deacetylase"/>
    <property type="match status" value="1"/>
</dbReference>
<dbReference type="PROSITE" id="PS51677">
    <property type="entry name" value="NODB"/>
    <property type="match status" value="1"/>
</dbReference>
<sequence>MTGPFPVLLYHAIGTDRSSWIAPFSVSASTFERHLELVSYSGRTALTVGELRLGMAGNPPLPARPVVITFDDGFAEIADVATPLLARWGMPATVYLTTGFVGSVSPGGDRMLSWAAAGEVADAGLEIGAHSVTHPQLDTLSIADARAEVTRCRTELQDRLDVPVGSFAYPHGYSSRAVRQLVAQAGYDSACSVKNALATASDPWYSIARLTVTDRTTDEQLTAWLGGRGAPVATPGDRMATRLWRMYRRTRTLATRGRQRPHAESAERPSSPEGPHHPGGGLP</sequence>
<gene>
    <name evidence="5" type="ORF">FK531_04560</name>
</gene>
<keyword evidence="6" id="KW-1185">Reference proteome</keyword>
<comment type="subcellular location">
    <subcellularLocation>
        <location evidence="1">Secreted</location>
    </subcellularLocation>
</comment>
<dbReference type="AlphaFoldDB" id="A0A541BNP4"/>
<evidence type="ECO:0000313" key="5">
    <source>
        <dbReference type="EMBL" id="TQF73951.1"/>
    </source>
</evidence>
<dbReference type="OrthoDB" id="9782872at2"/>
<dbReference type="RefSeq" id="WP_142095612.1">
    <property type="nucleotide sequence ID" value="NZ_VIGH01000002.1"/>
</dbReference>
<dbReference type="PANTHER" id="PTHR34216">
    <property type="match status" value="1"/>
</dbReference>
<feature type="region of interest" description="Disordered" evidence="3">
    <location>
        <begin position="251"/>
        <end position="283"/>
    </location>
</feature>
<dbReference type="GO" id="GO:0005975">
    <property type="term" value="P:carbohydrate metabolic process"/>
    <property type="evidence" value="ECO:0007669"/>
    <property type="project" value="InterPro"/>
</dbReference>
<accession>A0A541BNP4</accession>
<evidence type="ECO:0000256" key="1">
    <source>
        <dbReference type="ARBA" id="ARBA00004613"/>
    </source>
</evidence>
<keyword evidence="2" id="KW-0732">Signal</keyword>
<evidence type="ECO:0000313" key="6">
    <source>
        <dbReference type="Proteomes" id="UP000316256"/>
    </source>
</evidence>
<evidence type="ECO:0000259" key="4">
    <source>
        <dbReference type="PROSITE" id="PS51677"/>
    </source>
</evidence>
<evidence type="ECO:0000256" key="2">
    <source>
        <dbReference type="ARBA" id="ARBA00022729"/>
    </source>
</evidence>
<organism evidence="5 6">
    <name type="scientific">Rhodococcus spelaei</name>
    <dbReference type="NCBI Taxonomy" id="2546320"/>
    <lineage>
        <taxon>Bacteria</taxon>
        <taxon>Bacillati</taxon>
        <taxon>Actinomycetota</taxon>
        <taxon>Actinomycetes</taxon>
        <taxon>Mycobacteriales</taxon>
        <taxon>Nocardiaceae</taxon>
        <taxon>Rhodococcus</taxon>
    </lineage>
</organism>
<dbReference type="EMBL" id="VIGH01000002">
    <property type="protein sequence ID" value="TQF73951.1"/>
    <property type="molecule type" value="Genomic_DNA"/>
</dbReference>
<proteinExistence type="predicted"/>
<reference evidence="5 6" key="1">
    <citation type="submission" date="2019-06" db="EMBL/GenBank/DDBJ databases">
        <title>Rhodococcus spaelei sp. nov., isolated from a cave.</title>
        <authorList>
            <person name="Lee S.D."/>
        </authorList>
    </citation>
    <scope>NUCLEOTIDE SEQUENCE [LARGE SCALE GENOMIC DNA]</scope>
    <source>
        <strain evidence="5 6">C9-5</strain>
    </source>
</reference>
<dbReference type="InterPro" id="IPR011330">
    <property type="entry name" value="Glyco_hydro/deAcase_b/a-brl"/>
</dbReference>
<dbReference type="Proteomes" id="UP000316256">
    <property type="component" value="Unassembled WGS sequence"/>
</dbReference>